<feature type="compositionally biased region" description="Low complexity" evidence="1">
    <location>
        <begin position="37"/>
        <end position="50"/>
    </location>
</feature>
<feature type="signal peptide" evidence="3">
    <location>
        <begin position="1"/>
        <end position="19"/>
    </location>
</feature>
<name>A0A6A6TTJ7_9PLEO</name>
<evidence type="ECO:0000313" key="4">
    <source>
        <dbReference type="EMBL" id="KAF2662238.1"/>
    </source>
</evidence>
<keyword evidence="2" id="KW-0812">Transmembrane</keyword>
<feature type="compositionally biased region" description="Polar residues" evidence="1">
    <location>
        <begin position="147"/>
        <end position="156"/>
    </location>
</feature>
<dbReference type="Proteomes" id="UP000799324">
    <property type="component" value="Unassembled WGS sequence"/>
</dbReference>
<dbReference type="OrthoDB" id="3797881at2759"/>
<feature type="transmembrane region" description="Helical" evidence="2">
    <location>
        <begin position="408"/>
        <end position="435"/>
    </location>
</feature>
<accession>A0A6A6TTJ7</accession>
<protein>
    <submittedName>
        <fullName evidence="4">Uncharacterized protein</fullName>
    </submittedName>
</protein>
<feature type="compositionally biased region" description="Low complexity" evidence="1">
    <location>
        <begin position="308"/>
        <end position="322"/>
    </location>
</feature>
<feature type="compositionally biased region" description="Low complexity" evidence="1">
    <location>
        <begin position="366"/>
        <end position="382"/>
    </location>
</feature>
<keyword evidence="2" id="KW-0472">Membrane</keyword>
<feature type="region of interest" description="Disordered" evidence="1">
    <location>
        <begin position="132"/>
        <end position="398"/>
    </location>
</feature>
<evidence type="ECO:0000256" key="1">
    <source>
        <dbReference type="SAM" id="MobiDB-lite"/>
    </source>
</evidence>
<evidence type="ECO:0000256" key="3">
    <source>
        <dbReference type="SAM" id="SignalP"/>
    </source>
</evidence>
<keyword evidence="3" id="KW-0732">Signal</keyword>
<feature type="compositionally biased region" description="Basic and acidic residues" evidence="1">
    <location>
        <begin position="203"/>
        <end position="212"/>
    </location>
</feature>
<dbReference type="EMBL" id="MU004290">
    <property type="protein sequence ID" value="KAF2662238.1"/>
    <property type="molecule type" value="Genomic_DNA"/>
</dbReference>
<organism evidence="4 5">
    <name type="scientific">Lophiostoma macrostomum CBS 122681</name>
    <dbReference type="NCBI Taxonomy" id="1314788"/>
    <lineage>
        <taxon>Eukaryota</taxon>
        <taxon>Fungi</taxon>
        <taxon>Dikarya</taxon>
        <taxon>Ascomycota</taxon>
        <taxon>Pezizomycotina</taxon>
        <taxon>Dothideomycetes</taxon>
        <taxon>Pleosporomycetidae</taxon>
        <taxon>Pleosporales</taxon>
        <taxon>Lophiostomataceae</taxon>
        <taxon>Lophiostoma</taxon>
    </lineage>
</organism>
<keyword evidence="5" id="KW-1185">Reference proteome</keyword>
<reference evidence="4" key="1">
    <citation type="journal article" date="2020" name="Stud. Mycol.">
        <title>101 Dothideomycetes genomes: a test case for predicting lifestyles and emergence of pathogens.</title>
        <authorList>
            <person name="Haridas S."/>
            <person name="Albert R."/>
            <person name="Binder M."/>
            <person name="Bloem J."/>
            <person name="Labutti K."/>
            <person name="Salamov A."/>
            <person name="Andreopoulos B."/>
            <person name="Baker S."/>
            <person name="Barry K."/>
            <person name="Bills G."/>
            <person name="Bluhm B."/>
            <person name="Cannon C."/>
            <person name="Castanera R."/>
            <person name="Culley D."/>
            <person name="Daum C."/>
            <person name="Ezra D."/>
            <person name="Gonzalez J."/>
            <person name="Henrissat B."/>
            <person name="Kuo A."/>
            <person name="Liang C."/>
            <person name="Lipzen A."/>
            <person name="Lutzoni F."/>
            <person name="Magnuson J."/>
            <person name="Mondo S."/>
            <person name="Nolan M."/>
            <person name="Ohm R."/>
            <person name="Pangilinan J."/>
            <person name="Park H.-J."/>
            <person name="Ramirez L."/>
            <person name="Alfaro M."/>
            <person name="Sun H."/>
            <person name="Tritt A."/>
            <person name="Yoshinaga Y."/>
            <person name="Zwiers L.-H."/>
            <person name="Turgeon B."/>
            <person name="Goodwin S."/>
            <person name="Spatafora J."/>
            <person name="Crous P."/>
            <person name="Grigoriev I."/>
        </authorList>
    </citation>
    <scope>NUCLEOTIDE SEQUENCE</scope>
    <source>
        <strain evidence="4">CBS 122681</strain>
    </source>
</reference>
<feature type="compositionally biased region" description="Low complexity" evidence="1">
    <location>
        <begin position="157"/>
        <end position="170"/>
    </location>
</feature>
<proteinExistence type="predicted"/>
<sequence length="461" mass="49636">MFIVLIVCAFLIFLPIVWVQLERAASTSASISPFYDSSESSSNTSGSLTPLSPPPKFDGSQETNGNVQARENEIALSLQRLAGQVLPLQPESLYASSTVDPQYSVRPSFQKVEGGGIQKAKVDDVAGITDDEHCKPANMELPHLDGNQDTDSESSITTARRQPTATPTQRKPWDPPFPTSTAGTRKSAWRSLPAVDAISGSPRRLEIRKGSQDGEYDEAAESGIHNENARRSEEEEHGNEEDDLQPLSPGPPRPFDSPSREAPVTSQSPAAPSPKVGSSLYFHKEQGPEPRNSSVQAQKDVGSTGHPQLSSQASVALQQVASRLTPTRPEPRIPLPQVKGPVHFPTIPLSSQHPDHPPPPPPQPTPSISYPNDGDPSTSRSPTPRPPPPNSHSTGHLSSSPASILKSIALILACLISIFLFAVLIAHCLAWFIVYKTEARLGEARSGLLRGGEMRMCLCAR</sequence>
<evidence type="ECO:0000256" key="2">
    <source>
        <dbReference type="SAM" id="Phobius"/>
    </source>
</evidence>
<feature type="region of interest" description="Disordered" evidence="1">
    <location>
        <begin position="33"/>
        <end position="64"/>
    </location>
</feature>
<feature type="chain" id="PRO_5025694920" evidence="3">
    <location>
        <begin position="20"/>
        <end position="461"/>
    </location>
</feature>
<evidence type="ECO:0000313" key="5">
    <source>
        <dbReference type="Proteomes" id="UP000799324"/>
    </source>
</evidence>
<dbReference type="AlphaFoldDB" id="A0A6A6TTJ7"/>
<keyword evidence="2" id="KW-1133">Transmembrane helix</keyword>
<feature type="compositionally biased region" description="Acidic residues" evidence="1">
    <location>
        <begin position="235"/>
        <end position="244"/>
    </location>
</feature>
<gene>
    <name evidence="4" type="ORF">K491DRAFT_284088</name>
</gene>